<comment type="caution">
    <text evidence="3">The sequence shown here is derived from an EMBL/GenBank/DDBJ whole genome shotgun (WGS) entry which is preliminary data.</text>
</comment>
<dbReference type="SUPFAM" id="SSF142764">
    <property type="entry name" value="YgbK-like"/>
    <property type="match status" value="1"/>
</dbReference>
<dbReference type="InterPro" id="IPR037051">
    <property type="entry name" value="4-carb_acid_sugar_kinase_N_sf"/>
</dbReference>
<evidence type="ECO:0000259" key="2">
    <source>
        <dbReference type="Pfam" id="PF07005"/>
    </source>
</evidence>
<reference evidence="4" key="1">
    <citation type="journal article" date="2019" name="Int. J. Syst. Evol. Microbiol.">
        <title>The Global Catalogue of Microorganisms (GCM) 10K type strain sequencing project: providing services to taxonomists for standard genome sequencing and annotation.</title>
        <authorList>
            <consortium name="The Broad Institute Genomics Platform"/>
            <consortium name="The Broad Institute Genome Sequencing Center for Infectious Disease"/>
            <person name="Wu L."/>
            <person name="Ma J."/>
        </authorList>
    </citation>
    <scope>NUCLEOTIDE SEQUENCE [LARGE SCALE GENOMIC DNA]</scope>
    <source>
        <strain evidence="4">NBRC 108755</strain>
    </source>
</reference>
<proteinExistence type="predicted"/>
<organism evidence="3 4">
    <name type="scientific">Homoserinibacter gongjuensis</name>
    <dbReference type="NCBI Taxonomy" id="1162968"/>
    <lineage>
        <taxon>Bacteria</taxon>
        <taxon>Bacillati</taxon>
        <taxon>Actinomycetota</taxon>
        <taxon>Actinomycetes</taxon>
        <taxon>Micrococcales</taxon>
        <taxon>Microbacteriaceae</taxon>
        <taxon>Homoserinibacter</taxon>
    </lineage>
</organism>
<dbReference type="EMBL" id="BSVA01000001">
    <property type="protein sequence ID" value="GMA91035.1"/>
    <property type="molecule type" value="Genomic_DNA"/>
</dbReference>
<accession>A0ABQ6JRV5</accession>
<evidence type="ECO:0000256" key="1">
    <source>
        <dbReference type="SAM" id="MobiDB-lite"/>
    </source>
</evidence>
<evidence type="ECO:0000313" key="4">
    <source>
        <dbReference type="Proteomes" id="UP001157069"/>
    </source>
</evidence>
<feature type="region of interest" description="Disordered" evidence="1">
    <location>
        <begin position="237"/>
        <end position="307"/>
    </location>
</feature>
<feature type="compositionally biased region" description="Low complexity" evidence="1">
    <location>
        <begin position="253"/>
        <end position="264"/>
    </location>
</feature>
<gene>
    <name evidence="3" type="ORF">GCM10025869_15640</name>
</gene>
<keyword evidence="4" id="KW-1185">Reference proteome</keyword>
<feature type="compositionally biased region" description="Low complexity" evidence="1">
    <location>
        <begin position="292"/>
        <end position="307"/>
    </location>
</feature>
<sequence length="307" mass="32135">MTDRWGVIADDVTGACDVAAELRELGLEVAVVLGVPDAADIPRDVDAVVVGLGTRTAPREVAVADSLAAAAALQEAGAGRWYQKYCSTFDSTDEGMIGPVADALVDAGGYRASAGTPATPHSDRTVYRGHLFVGDRLLSESPLAHHPLTPMTDPDLVRVLGRQTPRPVTLVDRRALDEGADAVAARLANARGHVLADALDDGDLDVLAAAIDRPALDVLPGGGAGLITALGRRIRAAHTGATPRPRMRERASCSRAARAPARASSSRRRVGRRWSSTRCAPPTIEPGRSPRRSTASAPTSRRGGCRS</sequence>
<evidence type="ECO:0000313" key="3">
    <source>
        <dbReference type="EMBL" id="GMA91035.1"/>
    </source>
</evidence>
<dbReference type="Proteomes" id="UP001157069">
    <property type="component" value="Unassembled WGS sequence"/>
</dbReference>
<dbReference type="Pfam" id="PF07005">
    <property type="entry name" value="SBD_N"/>
    <property type="match status" value="1"/>
</dbReference>
<feature type="domain" description="Four-carbon acid sugar kinase N-terminal" evidence="2">
    <location>
        <begin position="6"/>
        <end position="230"/>
    </location>
</feature>
<dbReference type="Gene3D" id="3.40.50.10840">
    <property type="entry name" value="Putative sugar-binding, N-terminal domain"/>
    <property type="match status" value="1"/>
</dbReference>
<name>A0ABQ6JRV5_9MICO</name>
<protein>
    <recommendedName>
        <fullName evidence="2">Four-carbon acid sugar kinase N-terminal domain-containing protein</fullName>
    </recommendedName>
</protein>
<dbReference type="InterPro" id="IPR010737">
    <property type="entry name" value="4-carb_acid_sugar_kinase_N"/>
</dbReference>